<dbReference type="PANTHER" id="PTHR11895">
    <property type="entry name" value="TRANSAMIDASE"/>
    <property type="match status" value="1"/>
</dbReference>
<dbReference type="SUPFAM" id="SSF75304">
    <property type="entry name" value="Amidase signature (AS) enzymes"/>
    <property type="match status" value="1"/>
</dbReference>
<comment type="catalytic activity">
    <reaction evidence="6 7">
        <text>L-glutamyl-tRNA(Gln) + L-glutamine + ATP + H2O = L-glutaminyl-tRNA(Gln) + L-glutamate + ADP + phosphate + H(+)</text>
        <dbReference type="Rhea" id="RHEA:17521"/>
        <dbReference type="Rhea" id="RHEA-COMP:9681"/>
        <dbReference type="Rhea" id="RHEA-COMP:9684"/>
        <dbReference type="ChEBI" id="CHEBI:15377"/>
        <dbReference type="ChEBI" id="CHEBI:15378"/>
        <dbReference type="ChEBI" id="CHEBI:29985"/>
        <dbReference type="ChEBI" id="CHEBI:30616"/>
        <dbReference type="ChEBI" id="CHEBI:43474"/>
        <dbReference type="ChEBI" id="CHEBI:58359"/>
        <dbReference type="ChEBI" id="CHEBI:78520"/>
        <dbReference type="ChEBI" id="CHEBI:78521"/>
        <dbReference type="ChEBI" id="CHEBI:456216"/>
        <dbReference type="EC" id="6.3.5.7"/>
    </reaction>
</comment>
<keyword evidence="4 7" id="KW-0067">ATP-binding</keyword>
<evidence type="ECO:0000313" key="9">
    <source>
        <dbReference type="EMBL" id="MCA9390409.1"/>
    </source>
</evidence>
<dbReference type="GO" id="GO:0005524">
    <property type="term" value="F:ATP binding"/>
    <property type="evidence" value="ECO:0007669"/>
    <property type="project" value="UniProtKB-KW"/>
</dbReference>
<dbReference type="NCBIfam" id="TIGR00132">
    <property type="entry name" value="gatA"/>
    <property type="match status" value="1"/>
</dbReference>
<comment type="similarity">
    <text evidence="1 7">Belongs to the amidase family. GatA subfamily.</text>
</comment>
<keyword evidence="2 7" id="KW-0436">Ligase</keyword>
<gene>
    <name evidence="7 9" type="primary">gatA</name>
    <name evidence="9" type="ORF">KC571_03315</name>
</gene>
<protein>
    <recommendedName>
        <fullName evidence="7">Glutamyl-tRNA(Gln) amidotransferase subunit A</fullName>
        <shortName evidence="7">Glu-ADT subunit A</shortName>
        <ecNumber evidence="7">6.3.5.7</ecNumber>
    </recommendedName>
</protein>
<evidence type="ECO:0000256" key="3">
    <source>
        <dbReference type="ARBA" id="ARBA00022741"/>
    </source>
</evidence>
<dbReference type="EC" id="6.3.5.7" evidence="7"/>
<comment type="subunit">
    <text evidence="7">Heterotrimer of A, B and C subunits.</text>
</comment>
<dbReference type="GO" id="GO:0006412">
    <property type="term" value="P:translation"/>
    <property type="evidence" value="ECO:0007669"/>
    <property type="project" value="UniProtKB-UniRule"/>
</dbReference>
<dbReference type="GO" id="GO:0030956">
    <property type="term" value="C:glutamyl-tRNA(Gln) amidotransferase complex"/>
    <property type="evidence" value="ECO:0007669"/>
    <property type="project" value="InterPro"/>
</dbReference>
<organism evidence="9 10">
    <name type="scientific">candidate division WWE3 bacterium</name>
    <dbReference type="NCBI Taxonomy" id="2053526"/>
    <lineage>
        <taxon>Bacteria</taxon>
        <taxon>Katanobacteria</taxon>
    </lineage>
</organism>
<evidence type="ECO:0000313" key="10">
    <source>
        <dbReference type="Proteomes" id="UP000701698"/>
    </source>
</evidence>
<evidence type="ECO:0000256" key="2">
    <source>
        <dbReference type="ARBA" id="ARBA00022598"/>
    </source>
</evidence>
<evidence type="ECO:0000256" key="7">
    <source>
        <dbReference type="HAMAP-Rule" id="MF_00120"/>
    </source>
</evidence>
<dbReference type="PROSITE" id="PS00571">
    <property type="entry name" value="AMIDASES"/>
    <property type="match status" value="1"/>
</dbReference>
<comment type="function">
    <text evidence="7">Allows the formation of correctly charged Gln-tRNA(Gln) through the transamidation of misacylated Glu-tRNA(Gln) in organisms which lack glutaminyl-tRNA synthetase. The reaction takes place in the presence of glutamine and ATP through an activated gamma-phospho-Glu-tRNA(Gln).</text>
</comment>
<dbReference type="PANTHER" id="PTHR11895:SF151">
    <property type="entry name" value="GLUTAMYL-TRNA(GLN) AMIDOTRANSFERASE SUBUNIT A"/>
    <property type="match status" value="1"/>
</dbReference>
<name>A0A955LH07_UNCKA</name>
<accession>A0A955LH07</accession>
<evidence type="ECO:0000256" key="1">
    <source>
        <dbReference type="ARBA" id="ARBA00008069"/>
    </source>
</evidence>
<evidence type="ECO:0000259" key="8">
    <source>
        <dbReference type="Pfam" id="PF01425"/>
    </source>
</evidence>
<evidence type="ECO:0000256" key="4">
    <source>
        <dbReference type="ARBA" id="ARBA00022840"/>
    </source>
</evidence>
<evidence type="ECO:0000256" key="6">
    <source>
        <dbReference type="ARBA" id="ARBA00047407"/>
    </source>
</evidence>
<evidence type="ECO:0000256" key="5">
    <source>
        <dbReference type="ARBA" id="ARBA00022917"/>
    </source>
</evidence>
<keyword evidence="3 7" id="KW-0547">Nucleotide-binding</keyword>
<dbReference type="EMBL" id="JAGQKX010000088">
    <property type="protein sequence ID" value="MCA9390409.1"/>
    <property type="molecule type" value="Genomic_DNA"/>
</dbReference>
<dbReference type="AlphaFoldDB" id="A0A955LH07"/>
<dbReference type="HAMAP" id="MF_00120">
    <property type="entry name" value="GatA"/>
    <property type="match status" value="1"/>
</dbReference>
<feature type="active site" description="Charge relay system" evidence="7">
    <location>
        <position position="150"/>
    </location>
</feature>
<dbReference type="GO" id="GO:0050567">
    <property type="term" value="F:glutaminyl-tRNA synthase (glutamine-hydrolyzing) activity"/>
    <property type="evidence" value="ECO:0007669"/>
    <property type="project" value="UniProtKB-UniRule"/>
</dbReference>
<feature type="domain" description="Amidase" evidence="8">
    <location>
        <begin position="21"/>
        <end position="465"/>
    </location>
</feature>
<dbReference type="InterPro" id="IPR036928">
    <property type="entry name" value="AS_sf"/>
</dbReference>
<sequence>METISSLHKKLKSREITAESLVTTTIEKIETDNEDLNIFLHVDADSAIEQARKLDEQFEKGDAMSPLAGIPFSVKDAFNVENMPTQSASKILEGYRAQYTATPIKRLLTAGAICLGKNNQDAFGFGSSTENSDYGPVHNPWDKSKVAGGSSGGSAAAVAAEMSVFTIGEDTGGSIRLPASFCGVTGLKVTYGRVSRYGAIAFASSLDTIGPLARSAEDIAYVLSEIAGKDPLDATTLPDESTQYIDNLLTAKDLSGKRIGIPSEMMDDSVDPEIREALDNAIDILKNLGATIEQIELPFIKYGVGAYYITAPSEASSNLSRFDGIRYGYSDRSGTSLEDIYLDSKSTGYNDEAMRRIMIGTYALSSGYYDAYFDKAQRIRTKMKDDFTQAFETVDYIVGPVAPTLPFAIGEHEDDPLALWLIDVFTIPVNIAGVPSLSLPIGFSNGGLPIGMQIIGPQLSEKSLLQAGFLYQQQTDWHTRSI</sequence>
<dbReference type="Proteomes" id="UP000701698">
    <property type="component" value="Unassembled WGS sequence"/>
</dbReference>
<keyword evidence="5 7" id="KW-0648">Protein biosynthesis</keyword>
<dbReference type="InterPro" id="IPR020556">
    <property type="entry name" value="Amidase_CS"/>
</dbReference>
<feature type="active site" description="Charge relay system" evidence="7">
    <location>
        <position position="75"/>
    </location>
</feature>
<proteinExistence type="inferred from homology"/>
<dbReference type="InterPro" id="IPR000120">
    <property type="entry name" value="Amidase"/>
</dbReference>
<dbReference type="Pfam" id="PF01425">
    <property type="entry name" value="Amidase"/>
    <property type="match status" value="1"/>
</dbReference>
<dbReference type="InterPro" id="IPR004412">
    <property type="entry name" value="GatA"/>
</dbReference>
<reference evidence="9" key="1">
    <citation type="submission" date="2020-04" db="EMBL/GenBank/DDBJ databases">
        <authorList>
            <person name="Zhang T."/>
        </authorList>
    </citation>
    <scope>NUCLEOTIDE SEQUENCE</scope>
    <source>
        <strain evidence="9">HKST-UBA01</strain>
    </source>
</reference>
<dbReference type="InterPro" id="IPR023631">
    <property type="entry name" value="Amidase_dom"/>
</dbReference>
<dbReference type="Gene3D" id="3.90.1300.10">
    <property type="entry name" value="Amidase signature (AS) domain"/>
    <property type="match status" value="1"/>
</dbReference>
<feature type="active site" description="Acyl-ester intermediate" evidence="7">
    <location>
        <position position="174"/>
    </location>
</feature>
<reference evidence="9" key="2">
    <citation type="journal article" date="2021" name="Microbiome">
        <title>Successional dynamics and alternative stable states in a saline activated sludge microbial community over 9 years.</title>
        <authorList>
            <person name="Wang Y."/>
            <person name="Ye J."/>
            <person name="Ju F."/>
            <person name="Liu L."/>
            <person name="Boyd J.A."/>
            <person name="Deng Y."/>
            <person name="Parks D.H."/>
            <person name="Jiang X."/>
            <person name="Yin X."/>
            <person name="Woodcroft B.J."/>
            <person name="Tyson G.W."/>
            <person name="Hugenholtz P."/>
            <person name="Polz M.F."/>
            <person name="Zhang T."/>
        </authorList>
    </citation>
    <scope>NUCLEOTIDE SEQUENCE</scope>
    <source>
        <strain evidence="9">HKST-UBA01</strain>
    </source>
</reference>
<comment type="caution">
    <text evidence="9">The sequence shown here is derived from an EMBL/GenBank/DDBJ whole genome shotgun (WGS) entry which is preliminary data.</text>
</comment>